<dbReference type="Proteomes" id="UP000004994">
    <property type="component" value="Chromosome 10"/>
</dbReference>
<sequence length="74" mass="7989">MHELWHVRVESEVGQGHAASFKAPSAKACALQNQQRHAHISRGVCASAGRHLHRPTLGNISQTCALQAGEIGQR</sequence>
<proteinExistence type="predicted"/>
<evidence type="ECO:0000313" key="2">
    <source>
        <dbReference type="Proteomes" id="UP000004994"/>
    </source>
</evidence>
<dbReference type="Gramene" id="Solyc10g024440.1.1">
    <property type="protein sequence ID" value="Solyc10g024440.1.1"/>
    <property type="gene ID" value="Solyc10g024440.1"/>
</dbReference>
<dbReference type="HOGENOM" id="CLU_2692506_0_0_1"/>
<dbReference type="InParanoid" id="K4CZ63"/>
<name>K4CZ63_SOLLC</name>
<evidence type="ECO:0000313" key="1">
    <source>
        <dbReference type="EnsemblPlants" id="Solyc10g024440.1.1"/>
    </source>
</evidence>
<dbReference type="AlphaFoldDB" id="K4CZ63"/>
<keyword evidence="2" id="KW-1185">Reference proteome</keyword>
<protein>
    <submittedName>
        <fullName evidence="1">Uncharacterized protein</fullName>
    </submittedName>
</protein>
<dbReference type="EnsemblPlants" id="Solyc10g024440.1.1">
    <property type="protein sequence ID" value="Solyc10g024440.1.1"/>
    <property type="gene ID" value="Solyc10g024440.1"/>
</dbReference>
<accession>K4CZ63</accession>
<dbReference type="PaxDb" id="4081-Solyc10g024440.1.1"/>
<reference evidence="1" key="1">
    <citation type="journal article" date="2012" name="Nature">
        <title>The tomato genome sequence provides insights into fleshy fruit evolution.</title>
        <authorList>
            <consortium name="Tomato Genome Consortium"/>
        </authorList>
    </citation>
    <scope>NUCLEOTIDE SEQUENCE [LARGE SCALE GENOMIC DNA]</scope>
    <source>
        <strain evidence="1">cv. Heinz 1706</strain>
    </source>
</reference>
<reference evidence="1" key="2">
    <citation type="submission" date="2015-06" db="UniProtKB">
        <authorList>
            <consortium name="EnsemblPlants"/>
        </authorList>
    </citation>
    <scope>IDENTIFICATION</scope>
    <source>
        <strain evidence="1">cv. Heinz 1706</strain>
    </source>
</reference>
<organism evidence="1">
    <name type="scientific">Solanum lycopersicum</name>
    <name type="common">Tomato</name>
    <name type="synonym">Lycopersicon esculentum</name>
    <dbReference type="NCBI Taxonomy" id="4081"/>
    <lineage>
        <taxon>Eukaryota</taxon>
        <taxon>Viridiplantae</taxon>
        <taxon>Streptophyta</taxon>
        <taxon>Embryophyta</taxon>
        <taxon>Tracheophyta</taxon>
        <taxon>Spermatophyta</taxon>
        <taxon>Magnoliopsida</taxon>
        <taxon>eudicotyledons</taxon>
        <taxon>Gunneridae</taxon>
        <taxon>Pentapetalae</taxon>
        <taxon>asterids</taxon>
        <taxon>lamiids</taxon>
        <taxon>Solanales</taxon>
        <taxon>Solanaceae</taxon>
        <taxon>Solanoideae</taxon>
        <taxon>Solaneae</taxon>
        <taxon>Solanum</taxon>
        <taxon>Solanum subgen. Lycopersicon</taxon>
    </lineage>
</organism>